<sequence>MNVAEMEVAEALVYEIILAGNPAKSWKLPQGQQEVVNFYTHHSTVPSNLGPQEKLYFRSYDVQPSSKDDRLGNIHQATGYHASLINYHAIEAGDYVSGFPIEYKEGDVRGISDFGQLNGLQMNAGMGPRIIFSEKSSFEVLGDPNAQSDEIYTPNAYEPLDLATFPDRFLPLIKTGHQLFFFGGTGNHFSPFKIQYAYNTKLYFSQIRDNAIFRYRVLYFLNPVINIPNAQSDSRMVVAFGISHTTGKKLRGFGSMGVFSASDVNFEAST</sequence>
<keyword evidence="2" id="KW-1185">Reference proteome</keyword>
<dbReference type="Proteomes" id="UP001322392">
    <property type="component" value="Chromosome"/>
</dbReference>
<evidence type="ECO:0000313" key="1">
    <source>
        <dbReference type="EMBL" id="WRI22185.1"/>
    </source>
</evidence>
<dbReference type="RefSeq" id="WP_323986027.1">
    <property type="nucleotide sequence ID" value="NZ_CP139639.1"/>
</dbReference>
<dbReference type="EMBL" id="CP139639">
    <property type="protein sequence ID" value="WRI22185.1"/>
    <property type="molecule type" value="Genomic_DNA"/>
</dbReference>
<proteinExistence type="predicted"/>
<organism evidence="1 2">
    <name type="scientific">Pseudomonas canadensis</name>
    <dbReference type="NCBI Taxonomy" id="915099"/>
    <lineage>
        <taxon>Bacteria</taxon>
        <taxon>Pseudomonadati</taxon>
        <taxon>Pseudomonadota</taxon>
        <taxon>Gammaproteobacteria</taxon>
        <taxon>Pseudomonadales</taxon>
        <taxon>Pseudomonadaceae</taxon>
        <taxon>Pseudomonas</taxon>
    </lineage>
</organism>
<reference evidence="1 2" key="1">
    <citation type="submission" date="2023-12" db="EMBL/GenBank/DDBJ databases">
        <title>First complete genome sequence of Pseudomonas canadensis strain Pcan-CK-23 isolated from homogenized tissues of Zophobas morio larvae.</title>
        <authorList>
            <person name="Kundlacz C."/>
            <person name="Aldeia C."/>
            <person name="Eddoubaji Y."/>
            <person name="Campos-Madueno E.I."/>
            <person name="Endimiani A."/>
        </authorList>
    </citation>
    <scope>NUCLEOTIDE SEQUENCE [LARGE SCALE GENOMIC DNA]</scope>
    <source>
        <strain evidence="1 2">Pcan-CK-23</strain>
    </source>
</reference>
<name>A0ABZ0ZYM4_9PSED</name>
<gene>
    <name evidence="1" type="ORF">SPL95_16310</name>
</gene>
<evidence type="ECO:0000313" key="2">
    <source>
        <dbReference type="Proteomes" id="UP001322392"/>
    </source>
</evidence>
<accession>A0ABZ0ZYM4</accession>
<protein>
    <submittedName>
        <fullName evidence="1">Uncharacterized protein</fullName>
    </submittedName>
</protein>